<organism evidence="2 3">
    <name type="scientific">Opisthorchis viverrini</name>
    <name type="common">Southeast Asian liver fluke</name>
    <dbReference type="NCBI Taxonomy" id="6198"/>
    <lineage>
        <taxon>Eukaryota</taxon>
        <taxon>Metazoa</taxon>
        <taxon>Spiralia</taxon>
        <taxon>Lophotrochozoa</taxon>
        <taxon>Platyhelminthes</taxon>
        <taxon>Trematoda</taxon>
        <taxon>Digenea</taxon>
        <taxon>Opisthorchiida</taxon>
        <taxon>Opisthorchiata</taxon>
        <taxon>Opisthorchiidae</taxon>
        <taxon>Opisthorchis</taxon>
    </lineage>
</organism>
<gene>
    <name evidence="2" type="ORF">T265_04377</name>
</gene>
<evidence type="ECO:0000313" key="2">
    <source>
        <dbReference type="EMBL" id="KER28921.1"/>
    </source>
</evidence>
<dbReference type="KEGG" id="ovi:T265_04377"/>
<dbReference type="Proteomes" id="UP000054324">
    <property type="component" value="Unassembled WGS sequence"/>
</dbReference>
<dbReference type="RefSeq" id="XP_009167362.1">
    <property type="nucleotide sequence ID" value="XM_009169098.1"/>
</dbReference>
<dbReference type="AlphaFoldDB" id="A0A074ZP70"/>
<feature type="compositionally biased region" description="Basic and acidic residues" evidence="1">
    <location>
        <begin position="39"/>
        <end position="58"/>
    </location>
</feature>
<reference evidence="2 3" key="1">
    <citation type="submission" date="2013-11" db="EMBL/GenBank/DDBJ databases">
        <title>Opisthorchis viverrini - life in the bile duct.</title>
        <authorList>
            <person name="Young N.D."/>
            <person name="Nagarajan N."/>
            <person name="Lin S.J."/>
            <person name="Korhonen P.K."/>
            <person name="Jex A.R."/>
            <person name="Hall R.S."/>
            <person name="Safavi-Hemami H."/>
            <person name="Kaewkong W."/>
            <person name="Bertrand D."/>
            <person name="Gao S."/>
            <person name="Seet Q."/>
            <person name="Wongkham S."/>
            <person name="Teh B.T."/>
            <person name="Wongkham C."/>
            <person name="Intapan P.M."/>
            <person name="Maleewong W."/>
            <person name="Yang X."/>
            <person name="Hu M."/>
            <person name="Wang Z."/>
            <person name="Hofmann A."/>
            <person name="Sternberg P.W."/>
            <person name="Tan P."/>
            <person name="Wang J."/>
            <person name="Gasser R.B."/>
        </authorList>
    </citation>
    <scope>NUCLEOTIDE SEQUENCE [LARGE SCALE GENOMIC DNA]</scope>
</reference>
<dbReference type="GeneID" id="20318559"/>
<keyword evidence="3" id="KW-1185">Reference proteome</keyword>
<evidence type="ECO:0000313" key="3">
    <source>
        <dbReference type="Proteomes" id="UP000054324"/>
    </source>
</evidence>
<accession>A0A074ZP70</accession>
<dbReference type="EMBL" id="KL596689">
    <property type="protein sequence ID" value="KER28921.1"/>
    <property type="molecule type" value="Genomic_DNA"/>
</dbReference>
<dbReference type="CTD" id="20318559"/>
<sequence length="92" mass="10173">MVSSEGPAHVPRFWRFAEYAESVGSCIQTWIDEQQLGTSKERVDKHYTGAEEQRKNNGENKPVICDDSDDDGGDGDDIDAGDDGHKRAFVGK</sequence>
<proteinExistence type="predicted"/>
<protein>
    <submittedName>
        <fullName evidence="2">Uncharacterized protein</fullName>
    </submittedName>
</protein>
<feature type="region of interest" description="Disordered" evidence="1">
    <location>
        <begin position="34"/>
        <end position="92"/>
    </location>
</feature>
<evidence type="ECO:0000256" key="1">
    <source>
        <dbReference type="SAM" id="MobiDB-lite"/>
    </source>
</evidence>
<name>A0A074ZP70_OPIVI</name>
<feature type="compositionally biased region" description="Acidic residues" evidence="1">
    <location>
        <begin position="66"/>
        <end position="81"/>
    </location>
</feature>